<protein>
    <submittedName>
        <fullName evidence="1">Uncharacterized protein</fullName>
    </submittedName>
</protein>
<sequence>MAASVRTPLQTVHESGPHEQLLFVVVIKKKHLTMMIMSQMH</sequence>
<keyword evidence="2" id="KW-1185">Reference proteome</keyword>
<reference evidence="1" key="1">
    <citation type="submission" date="2013-05" db="EMBL/GenBank/DDBJ databases">
        <authorList>
            <person name="Yim A.K.Y."/>
            <person name="Chan T.F."/>
            <person name="Ji K.M."/>
            <person name="Liu X.Y."/>
            <person name="Zhou J.W."/>
            <person name="Li R.Q."/>
            <person name="Yang K.Y."/>
            <person name="Li J."/>
            <person name="Li M."/>
            <person name="Law P.T.W."/>
            <person name="Wu Y.L."/>
            <person name="Cai Z.L."/>
            <person name="Qin H."/>
            <person name="Bao Y."/>
            <person name="Leung R.K.K."/>
            <person name="Ng P.K.S."/>
            <person name="Zou J."/>
            <person name="Zhong X.J."/>
            <person name="Ran P.X."/>
            <person name="Zhong N.S."/>
            <person name="Liu Z.G."/>
            <person name="Tsui S.K.W."/>
        </authorList>
    </citation>
    <scope>NUCLEOTIDE SEQUENCE</scope>
    <source>
        <strain evidence="1">Derf</strain>
        <tissue evidence="1">Whole organism</tissue>
    </source>
</reference>
<dbReference type="EMBL" id="ASGP02000001">
    <property type="protein sequence ID" value="KAH9527591.1"/>
    <property type="molecule type" value="Genomic_DNA"/>
</dbReference>
<accession>A0A922L8T7</accession>
<evidence type="ECO:0000313" key="1">
    <source>
        <dbReference type="EMBL" id="KAH9527591.1"/>
    </source>
</evidence>
<organism evidence="1 2">
    <name type="scientific">Dermatophagoides farinae</name>
    <name type="common">American house dust mite</name>
    <dbReference type="NCBI Taxonomy" id="6954"/>
    <lineage>
        <taxon>Eukaryota</taxon>
        <taxon>Metazoa</taxon>
        <taxon>Ecdysozoa</taxon>
        <taxon>Arthropoda</taxon>
        <taxon>Chelicerata</taxon>
        <taxon>Arachnida</taxon>
        <taxon>Acari</taxon>
        <taxon>Acariformes</taxon>
        <taxon>Sarcoptiformes</taxon>
        <taxon>Astigmata</taxon>
        <taxon>Psoroptidia</taxon>
        <taxon>Analgoidea</taxon>
        <taxon>Pyroglyphidae</taxon>
        <taxon>Dermatophagoidinae</taxon>
        <taxon>Dermatophagoides</taxon>
    </lineage>
</organism>
<dbReference type="AlphaFoldDB" id="A0A922L8T7"/>
<proteinExistence type="predicted"/>
<reference evidence="1" key="2">
    <citation type="journal article" date="2022" name="Res Sq">
        <title>Comparative Genomics Reveals Insights into the Divergent Evolution of Astigmatic Mites and Household Pest Adaptations.</title>
        <authorList>
            <person name="Xiong Q."/>
            <person name="Wan A.T.-Y."/>
            <person name="Liu X.-Y."/>
            <person name="Fung C.S.-H."/>
            <person name="Xiao X."/>
            <person name="Malainual N."/>
            <person name="Hou J."/>
            <person name="Wang L."/>
            <person name="Wang M."/>
            <person name="Yang K."/>
            <person name="Cui Y."/>
            <person name="Leung E."/>
            <person name="Nong W."/>
            <person name="Shin S.-K."/>
            <person name="Au S."/>
            <person name="Jeong K.Y."/>
            <person name="Chew F.T."/>
            <person name="Hui J."/>
            <person name="Leung T.F."/>
            <person name="Tungtrongchitr A."/>
            <person name="Zhong N."/>
            <person name="Liu Z."/>
            <person name="Tsui S."/>
        </authorList>
    </citation>
    <scope>NUCLEOTIDE SEQUENCE</scope>
    <source>
        <strain evidence="1">Derf</strain>
        <tissue evidence="1">Whole organism</tissue>
    </source>
</reference>
<gene>
    <name evidence="1" type="ORF">DERF_001598</name>
</gene>
<dbReference type="Proteomes" id="UP000790347">
    <property type="component" value="Unassembled WGS sequence"/>
</dbReference>
<name>A0A922L8T7_DERFA</name>
<comment type="caution">
    <text evidence="1">The sequence shown here is derived from an EMBL/GenBank/DDBJ whole genome shotgun (WGS) entry which is preliminary data.</text>
</comment>
<evidence type="ECO:0000313" key="2">
    <source>
        <dbReference type="Proteomes" id="UP000790347"/>
    </source>
</evidence>